<keyword evidence="8 11" id="KW-0472">Membrane</keyword>
<dbReference type="Pfam" id="PF01490">
    <property type="entry name" value="Aa_trans"/>
    <property type="match status" value="1"/>
</dbReference>
<feature type="transmembrane region" description="Helical" evidence="11">
    <location>
        <begin position="652"/>
        <end position="672"/>
    </location>
</feature>
<dbReference type="InterPro" id="IPR013057">
    <property type="entry name" value="AA_transpt_TM"/>
</dbReference>
<comment type="subcellular location">
    <subcellularLocation>
        <location evidence="1">Membrane</location>
    </subcellularLocation>
</comment>
<feature type="repeat" description="PPR" evidence="9">
    <location>
        <begin position="380"/>
        <end position="410"/>
    </location>
</feature>
<feature type="repeat" description="PPR" evidence="9">
    <location>
        <begin position="207"/>
        <end position="241"/>
    </location>
</feature>
<dbReference type="NCBIfam" id="TIGR00756">
    <property type="entry name" value="PPR"/>
    <property type="match status" value="4"/>
</dbReference>
<feature type="transmembrane region" description="Helical" evidence="11">
    <location>
        <begin position="711"/>
        <end position="735"/>
    </location>
</feature>
<evidence type="ECO:0000256" key="6">
    <source>
        <dbReference type="ARBA" id="ARBA00022970"/>
    </source>
</evidence>
<dbReference type="GO" id="GO:0003723">
    <property type="term" value="F:RNA binding"/>
    <property type="evidence" value="ECO:0007669"/>
    <property type="project" value="InterPro"/>
</dbReference>
<dbReference type="EMBL" id="JAPFFJ010000002">
    <property type="protein sequence ID" value="KAJ6433668.1"/>
    <property type="molecule type" value="Genomic_DNA"/>
</dbReference>
<dbReference type="FunFam" id="1.25.40.10:FF:000184">
    <property type="entry name" value="Pentatricopeptide repeat-containing protein, chloroplastic"/>
    <property type="match status" value="1"/>
</dbReference>
<feature type="repeat" description="PPR" evidence="9">
    <location>
        <begin position="411"/>
        <end position="445"/>
    </location>
</feature>
<dbReference type="InterPro" id="IPR011990">
    <property type="entry name" value="TPR-like_helical_dom_sf"/>
</dbReference>
<sequence length="1041" mass="116200">MRMAATLSNATTTTTCPASKTPKPHNNSYSISPQQELSLLSKLHSCKSVSQLKQIHAFIIKTPKSPTHHMYAKKLIYSLLQLNHFFSPPNDKNLNYAFSLVKQWDKPDIYAYNALIQRMPSNSMQSFHLYQEMMIRGIIPDTYTFPFVLKACSQSLALWEGQQIHAHCIKMFFMENVYVNNTLMRLYAVCGMLDVVEKLFEQGPVRDVVSWTTLIQAYLKMGFPNDAVSAFFRMCQENLTPDNKILVVVLSACSKLGDLSLGRKIHEYMVRLKVNVDSDVFLGNALVDMYLKCGEAGFARHMFDKMPVKNVVSWNSMISGLAQQGQFKEALDVFRRMQKVGLKPDDVTLVAVLNSCANLGMLDLGKWVHAYIGKSHTKADGFIGNALVDMYAKCGSIDQALKVFQAMKLRDVYSYTAMIVGLAMHGEVENALSIFSEMPRTGIKPDEVTFVGVLSACSHAGLVKEGRRYFEDMLKVYNLEPQVEHYGCMVDLLGRAGLISEAQEFIKNMPIAPDAFVWGALLGACNMYVKVELGESVMEKLLEVEPRKDGAYTLMSNMYSSANRWKDALKWRKAMKERNIKKTPGCSSIEVDGLVHEFRKGEKAHPEVEELYKIQSSLVLVDQGTLWTAIAHAFTAVVGAGILALPWSVAQLGWILGPFVVVVFAIVTYYIASLLCDCYRTPDPVTGKRNYTYIHAVRELLGPKSELICGVLQYSILWGTMIGYTVTTAISIASVKRTTCFHDKGRNAKCGVSGNLYMLIYGAIEIFLSQCPSLEKVTILSYIASVTSFAYALIALCLTTAKLSSNHEFKGSLMVAMVGNTEATSERFWQAFQALGNIALAYTYCMLLLEIQDTLKSHPPENKVMKRASLYVVAGTALFYISLGCMGYAAFGNDVPGNVLSGFYEPFWLVDIANIAVIIHLIGAYQDTDYTLYLLENGLKISFLGTYVFNISFYRKGVAMMFPFFNAILGLLGSISFWPLTVYFPISMYIVQAKIQRGSYRWFGLQALGFVCLIVTVVSGIGSVAGMVEFLKKARLFHIEI</sequence>
<feature type="transmembrane region" description="Helical" evidence="11">
    <location>
        <begin position="1003"/>
        <end position="1028"/>
    </location>
</feature>
<dbReference type="Proteomes" id="UP001162972">
    <property type="component" value="Chromosome 13"/>
</dbReference>
<dbReference type="AlphaFoldDB" id="A0AAD6L1Y3"/>
<comment type="caution">
    <text evidence="13">The sequence shown here is derived from an EMBL/GenBank/DDBJ whole genome shotgun (WGS) entry which is preliminary data.</text>
</comment>
<evidence type="ECO:0000256" key="8">
    <source>
        <dbReference type="ARBA" id="ARBA00023136"/>
    </source>
</evidence>
<dbReference type="FunFam" id="1.25.40.10:FF:000333">
    <property type="entry name" value="Pentatricopeptide repeat-containing protein"/>
    <property type="match status" value="1"/>
</dbReference>
<dbReference type="GO" id="GO:0016020">
    <property type="term" value="C:membrane"/>
    <property type="evidence" value="ECO:0007669"/>
    <property type="project" value="UniProtKB-SubCell"/>
</dbReference>
<evidence type="ECO:0000256" key="3">
    <source>
        <dbReference type="ARBA" id="ARBA00022448"/>
    </source>
</evidence>
<gene>
    <name evidence="13" type="ORF">OIU84_017379</name>
</gene>
<protein>
    <recommendedName>
        <fullName evidence="12">Amino acid transporter transmembrane domain-containing protein</fullName>
    </recommendedName>
</protein>
<feature type="domain" description="Amino acid transporter transmembrane" evidence="12">
    <location>
        <begin position="623"/>
        <end position="1028"/>
    </location>
</feature>
<keyword evidence="4 11" id="KW-0812">Transmembrane</keyword>
<keyword evidence="5" id="KW-0677">Repeat</keyword>
<name>A0AAD6L1Y3_9ROSI</name>
<feature type="repeat" description="PPR" evidence="9">
    <location>
        <begin position="310"/>
        <end position="344"/>
    </location>
</feature>
<keyword evidence="6" id="KW-0029">Amino-acid transport</keyword>
<feature type="transmembrane region" description="Helical" evidence="11">
    <location>
        <begin position="937"/>
        <end position="955"/>
    </location>
</feature>
<evidence type="ECO:0000259" key="12">
    <source>
        <dbReference type="Pfam" id="PF01490"/>
    </source>
</evidence>
<dbReference type="Pfam" id="PF13041">
    <property type="entry name" value="PPR_2"/>
    <property type="match status" value="2"/>
</dbReference>
<dbReference type="InterPro" id="IPR046960">
    <property type="entry name" value="PPR_At4g14850-like_plant"/>
</dbReference>
<organism evidence="13 14">
    <name type="scientific">Salix udensis</name>
    <dbReference type="NCBI Taxonomy" id="889485"/>
    <lineage>
        <taxon>Eukaryota</taxon>
        <taxon>Viridiplantae</taxon>
        <taxon>Streptophyta</taxon>
        <taxon>Embryophyta</taxon>
        <taxon>Tracheophyta</taxon>
        <taxon>Spermatophyta</taxon>
        <taxon>Magnoliopsida</taxon>
        <taxon>eudicotyledons</taxon>
        <taxon>Gunneridae</taxon>
        <taxon>Pentapetalae</taxon>
        <taxon>rosids</taxon>
        <taxon>fabids</taxon>
        <taxon>Malpighiales</taxon>
        <taxon>Salicaceae</taxon>
        <taxon>Saliceae</taxon>
        <taxon>Salix</taxon>
    </lineage>
</organism>
<dbReference type="PANTHER" id="PTHR47926:SF437">
    <property type="entry name" value="PENTACOTRIPEPTIDE-REPEAT REGION OF PRORP DOMAIN-CONTAINING PROTEIN"/>
    <property type="match status" value="1"/>
</dbReference>
<feature type="transmembrane region" description="Helical" evidence="11">
    <location>
        <begin position="906"/>
        <end position="925"/>
    </location>
</feature>
<evidence type="ECO:0000256" key="11">
    <source>
        <dbReference type="SAM" id="Phobius"/>
    </source>
</evidence>
<dbReference type="SUPFAM" id="SSF48452">
    <property type="entry name" value="TPR-like"/>
    <property type="match status" value="2"/>
</dbReference>
<feature type="transmembrane region" description="Helical" evidence="11">
    <location>
        <begin position="626"/>
        <end position="645"/>
    </location>
</feature>
<keyword evidence="7 11" id="KW-1133">Transmembrane helix</keyword>
<evidence type="ECO:0000256" key="9">
    <source>
        <dbReference type="PROSITE-ProRule" id="PRU00708"/>
    </source>
</evidence>
<keyword evidence="14" id="KW-1185">Reference proteome</keyword>
<evidence type="ECO:0000256" key="2">
    <source>
        <dbReference type="ARBA" id="ARBA00006643"/>
    </source>
</evidence>
<dbReference type="GO" id="GO:0006865">
    <property type="term" value="P:amino acid transport"/>
    <property type="evidence" value="ECO:0007669"/>
    <property type="project" value="UniProtKB-KW"/>
</dbReference>
<accession>A0AAD6L1Y3</accession>
<dbReference type="InterPro" id="IPR002885">
    <property type="entry name" value="PPR_rpt"/>
</dbReference>
<feature type="transmembrane region" description="Helical" evidence="11">
    <location>
        <begin position="779"/>
        <end position="801"/>
    </location>
</feature>
<feature type="transmembrane region" description="Helical" evidence="11">
    <location>
        <begin position="967"/>
        <end position="991"/>
    </location>
</feature>
<evidence type="ECO:0000256" key="7">
    <source>
        <dbReference type="ARBA" id="ARBA00022989"/>
    </source>
</evidence>
<keyword evidence="3" id="KW-0813">Transport</keyword>
<evidence type="ECO:0000313" key="13">
    <source>
        <dbReference type="EMBL" id="KAJ6433668.1"/>
    </source>
</evidence>
<evidence type="ECO:0000256" key="4">
    <source>
        <dbReference type="ARBA" id="ARBA00022692"/>
    </source>
</evidence>
<evidence type="ECO:0000313" key="14">
    <source>
        <dbReference type="Proteomes" id="UP001162972"/>
    </source>
</evidence>
<dbReference type="FunFam" id="1.25.40.10:FF:000427">
    <property type="entry name" value="Pentatricopeptide repeat-containing protein chloroplastic"/>
    <property type="match status" value="1"/>
</dbReference>
<dbReference type="Pfam" id="PF20431">
    <property type="entry name" value="E_motif"/>
    <property type="match status" value="1"/>
</dbReference>
<dbReference type="Gene3D" id="1.25.40.10">
    <property type="entry name" value="Tetratricopeptide repeat domain"/>
    <property type="match status" value="3"/>
</dbReference>
<evidence type="ECO:0000256" key="10">
    <source>
        <dbReference type="SAM" id="MobiDB-lite"/>
    </source>
</evidence>
<feature type="region of interest" description="Disordered" evidence="10">
    <location>
        <begin position="1"/>
        <end position="30"/>
    </location>
</feature>
<dbReference type="PANTHER" id="PTHR47926">
    <property type="entry name" value="PENTATRICOPEPTIDE REPEAT-CONTAINING PROTEIN"/>
    <property type="match status" value="1"/>
</dbReference>
<evidence type="ECO:0000256" key="1">
    <source>
        <dbReference type="ARBA" id="ARBA00004370"/>
    </source>
</evidence>
<feature type="transmembrane region" description="Helical" evidence="11">
    <location>
        <begin position="870"/>
        <end position="891"/>
    </location>
</feature>
<dbReference type="PROSITE" id="PS51375">
    <property type="entry name" value="PPR"/>
    <property type="match status" value="4"/>
</dbReference>
<proteinExistence type="inferred from homology"/>
<dbReference type="GO" id="GO:0009451">
    <property type="term" value="P:RNA modification"/>
    <property type="evidence" value="ECO:0007669"/>
    <property type="project" value="InterPro"/>
</dbReference>
<comment type="similarity">
    <text evidence="2">Belongs to the PPR family. PCMP-H subfamily.</text>
</comment>
<dbReference type="Pfam" id="PF01535">
    <property type="entry name" value="PPR"/>
    <property type="match status" value="3"/>
</dbReference>
<reference evidence="13 14" key="1">
    <citation type="journal article" date="2023" name="Int. J. Mol. Sci.">
        <title>De Novo Assembly and Annotation of 11 Diverse Shrub Willow (Salix) Genomes Reveals Novel Gene Organization in Sex-Linked Regions.</title>
        <authorList>
            <person name="Hyden B."/>
            <person name="Feng K."/>
            <person name="Yates T.B."/>
            <person name="Jawdy S."/>
            <person name="Cereghino C."/>
            <person name="Smart L.B."/>
            <person name="Muchero W."/>
        </authorList>
    </citation>
    <scope>NUCLEOTIDE SEQUENCE [LARGE SCALE GENOMIC DNA]</scope>
    <source>
        <tissue evidence="13">Shoot tip</tissue>
    </source>
</reference>
<feature type="compositionally biased region" description="Low complexity" evidence="10">
    <location>
        <begin position="1"/>
        <end position="21"/>
    </location>
</feature>
<evidence type="ECO:0000256" key="5">
    <source>
        <dbReference type="ARBA" id="ARBA00022737"/>
    </source>
</evidence>
<dbReference type="InterPro" id="IPR046848">
    <property type="entry name" value="E_motif"/>
</dbReference>